<dbReference type="InterPro" id="IPR027417">
    <property type="entry name" value="P-loop_NTPase"/>
</dbReference>
<dbReference type="PANTHER" id="PTHR39184">
    <property type="match status" value="1"/>
</dbReference>
<dbReference type="Proteomes" id="UP000267166">
    <property type="component" value="Unassembled WGS sequence"/>
</dbReference>
<organism evidence="3 4">
    <name type="scientific">Acinetobacter cumulans</name>
    <dbReference type="NCBI Taxonomy" id="2136182"/>
    <lineage>
        <taxon>Bacteria</taxon>
        <taxon>Pseudomonadati</taxon>
        <taxon>Pseudomonadota</taxon>
        <taxon>Gammaproteobacteria</taxon>
        <taxon>Moraxellales</taxon>
        <taxon>Moraxellaceae</taxon>
        <taxon>Acinetobacter</taxon>
    </lineage>
</organism>
<feature type="compositionally biased region" description="Basic and acidic residues" evidence="1">
    <location>
        <begin position="407"/>
        <end position="424"/>
    </location>
</feature>
<gene>
    <name evidence="3" type="ORF">D9K80_13915</name>
</gene>
<dbReference type="InterPro" id="IPR006437">
    <property type="entry name" value="Phage_terminase_lsu"/>
</dbReference>
<accession>A0A498D8J8</accession>
<protein>
    <submittedName>
        <fullName evidence="3">PBSX family phage terminase large subunit</fullName>
    </submittedName>
</protein>
<dbReference type="AlphaFoldDB" id="A0A498D8J8"/>
<dbReference type="InterPro" id="IPR052380">
    <property type="entry name" value="Viral_DNA_packaging_terminase"/>
</dbReference>
<dbReference type="RefSeq" id="WP_121594758.1">
    <property type="nucleotide sequence ID" value="NZ_RCHD01000038.1"/>
</dbReference>
<feature type="region of interest" description="Disordered" evidence="1">
    <location>
        <begin position="407"/>
        <end position="432"/>
    </location>
</feature>
<dbReference type="NCBIfam" id="TIGR01547">
    <property type="entry name" value="phage_term_2"/>
    <property type="match status" value="1"/>
</dbReference>
<comment type="caution">
    <text evidence="3">The sequence shown here is derived from an EMBL/GenBank/DDBJ whole genome shotgun (WGS) entry which is preliminary data.</text>
</comment>
<name>A0A498D8J8_9GAMM</name>
<dbReference type="PANTHER" id="PTHR39184:SF1">
    <property type="entry name" value="PBSX PHAGE TERMINASE LARGE SUBUNIT"/>
    <property type="match status" value="1"/>
</dbReference>
<evidence type="ECO:0000313" key="4">
    <source>
        <dbReference type="Proteomes" id="UP000267166"/>
    </source>
</evidence>
<proteinExistence type="predicted"/>
<dbReference type="Pfam" id="PF04466">
    <property type="entry name" value="Terminase_3"/>
    <property type="match status" value="1"/>
</dbReference>
<dbReference type="EMBL" id="RCHD01000038">
    <property type="protein sequence ID" value="RLL32512.1"/>
    <property type="molecule type" value="Genomic_DNA"/>
</dbReference>
<dbReference type="Gene3D" id="3.40.50.300">
    <property type="entry name" value="P-loop containing nucleotide triphosphate hydrolases"/>
    <property type="match status" value="1"/>
</dbReference>
<dbReference type="Gene3D" id="3.30.420.240">
    <property type="match status" value="1"/>
</dbReference>
<reference evidence="3 4" key="1">
    <citation type="submission" date="2018-09" db="EMBL/GenBank/DDBJ databases">
        <title>The draft genome of Acinetobacter sp. strains.</title>
        <authorList>
            <person name="Qin J."/>
            <person name="Feng Y."/>
            <person name="Zong Z."/>
        </authorList>
    </citation>
    <scope>NUCLEOTIDE SEQUENCE [LARGE SCALE GENOMIC DNA]</scope>
    <source>
        <strain evidence="3 4">WCHAc060003</strain>
    </source>
</reference>
<evidence type="ECO:0000256" key="1">
    <source>
        <dbReference type="SAM" id="MobiDB-lite"/>
    </source>
</evidence>
<sequence>MDVKLATLNPVLEDFWLEPARNKVLYGGRFSSKSWDAAGFSIFLADNYKLRILCARQFQNKIEESVYSLLKVQIERFGLKDRFRILNNKIENVYTGSEFLFYGLWRNIDEIKSLEGVDICWLEEAHNVTQEQWEILEPTIRKEFSQFWIIFNPKLTTDFVYRRFVTNPPPNTVVRKINYPDNPFLSNTALAVAAAAKEEDEDNYNHIYLGQPKEDDDSVIIKRSWILAAVDAHLKIKGFDVVGTKRIGFDVADDGDDKCATASVHGSVLQDTDEWKGLEDELLQSCTRAYTHAVTLSAKIIYDSIGVGATAGAKFKELNNLKNLHIKYMKFVASDSVHNPNGIYAGTQMKNKDMFYNLKAQAWWLLADRFRNTFNAVTKGYAYKSDELISISGDCSNLDKLIDELSSPRKQSAEDGRMKVESKKDMKKRGLPSPNVADAVVMAFAPTANASSVFD</sequence>
<feature type="domain" description="Phage terminase large subunit N-terminal" evidence="2">
    <location>
        <begin position="22"/>
        <end position="211"/>
    </location>
</feature>
<evidence type="ECO:0000259" key="2">
    <source>
        <dbReference type="Pfam" id="PF04466"/>
    </source>
</evidence>
<dbReference type="InterPro" id="IPR035412">
    <property type="entry name" value="Terminase_L_N"/>
</dbReference>
<evidence type="ECO:0000313" key="3">
    <source>
        <dbReference type="EMBL" id="RLL32512.1"/>
    </source>
</evidence>